<keyword evidence="5" id="KW-0862">Zinc</keyword>
<feature type="domain" description="C2H2-type" evidence="9">
    <location>
        <begin position="43"/>
        <end position="70"/>
    </location>
</feature>
<dbReference type="SMART" id="SM00355">
    <property type="entry name" value="ZnF_C2H2"/>
    <property type="match status" value="6"/>
</dbReference>
<dbReference type="InterPro" id="IPR036236">
    <property type="entry name" value="Znf_C2H2_sf"/>
</dbReference>
<protein>
    <submittedName>
        <fullName evidence="11">Zinc finger and SCAN domain-containing protein 22</fullName>
    </submittedName>
</protein>
<keyword evidence="3" id="KW-0677">Repeat</keyword>
<feature type="region of interest" description="Disordered" evidence="8">
    <location>
        <begin position="1"/>
        <end position="36"/>
    </location>
</feature>
<evidence type="ECO:0000256" key="8">
    <source>
        <dbReference type="SAM" id="MobiDB-lite"/>
    </source>
</evidence>
<dbReference type="PROSITE" id="PS50157">
    <property type="entry name" value="ZINC_FINGER_C2H2_2"/>
    <property type="match status" value="6"/>
</dbReference>
<dbReference type="PANTHER" id="PTHR23226:SF366">
    <property type="entry name" value="ZINC FINGER PROTEIN ZFP2"/>
    <property type="match status" value="1"/>
</dbReference>
<comment type="subcellular location">
    <subcellularLocation>
        <location evidence="1">Nucleus</location>
    </subcellularLocation>
</comment>
<evidence type="ECO:0000259" key="9">
    <source>
        <dbReference type="PROSITE" id="PS50157"/>
    </source>
</evidence>
<name>A0ABM4QZ05_BOSIN</name>
<dbReference type="PANTHER" id="PTHR23226">
    <property type="entry name" value="ZINC FINGER AND SCAN DOMAIN-CONTAINING"/>
    <property type="match status" value="1"/>
</dbReference>
<feature type="domain" description="C2H2-type" evidence="9">
    <location>
        <begin position="127"/>
        <end position="154"/>
    </location>
</feature>
<evidence type="ECO:0000313" key="10">
    <source>
        <dbReference type="Proteomes" id="UP001652663"/>
    </source>
</evidence>
<dbReference type="SUPFAM" id="SSF57667">
    <property type="entry name" value="beta-beta-alpha zinc fingers"/>
    <property type="match status" value="4"/>
</dbReference>
<feature type="domain" description="C2H2-type" evidence="9">
    <location>
        <begin position="71"/>
        <end position="98"/>
    </location>
</feature>
<evidence type="ECO:0000313" key="11">
    <source>
        <dbReference type="RefSeq" id="XP_070628537.1"/>
    </source>
</evidence>
<dbReference type="Gene3D" id="3.30.160.60">
    <property type="entry name" value="Classic Zinc Finger"/>
    <property type="match status" value="6"/>
</dbReference>
<evidence type="ECO:0000256" key="2">
    <source>
        <dbReference type="ARBA" id="ARBA00022723"/>
    </source>
</evidence>
<keyword evidence="4 7" id="KW-0863">Zinc-finger</keyword>
<keyword evidence="10" id="KW-1185">Reference proteome</keyword>
<dbReference type="PROSITE" id="PS00028">
    <property type="entry name" value="ZINC_FINGER_C2H2_1"/>
    <property type="match status" value="6"/>
</dbReference>
<proteinExistence type="predicted"/>
<feature type="region of interest" description="Disordered" evidence="8">
    <location>
        <begin position="239"/>
        <end position="276"/>
    </location>
</feature>
<accession>A0ABM4QZ05</accession>
<evidence type="ECO:0000256" key="1">
    <source>
        <dbReference type="ARBA" id="ARBA00004123"/>
    </source>
</evidence>
<dbReference type="InterPro" id="IPR013087">
    <property type="entry name" value="Znf_C2H2_type"/>
</dbReference>
<feature type="domain" description="C2H2-type" evidence="9">
    <location>
        <begin position="155"/>
        <end position="182"/>
    </location>
</feature>
<evidence type="ECO:0000256" key="4">
    <source>
        <dbReference type="ARBA" id="ARBA00022771"/>
    </source>
</evidence>
<dbReference type="GeneID" id="109571894"/>
<keyword evidence="6" id="KW-0539">Nucleus</keyword>
<dbReference type="Proteomes" id="UP001652663">
    <property type="component" value="Chromosome 18"/>
</dbReference>
<gene>
    <name evidence="11" type="primary">ZSCAN22</name>
</gene>
<evidence type="ECO:0000256" key="5">
    <source>
        <dbReference type="ARBA" id="ARBA00022833"/>
    </source>
</evidence>
<evidence type="ECO:0000256" key="3">
    <source>
        <dbReference type="ARBA" id="ARBA00022737"/>
    </source>
</evidence>
<reference evidence="11" key="1">
    <citation type="submission" date="2025-08" db="UniProtKB">
        <authorList>
            <consortium name="RefSeq"/>
        </authorList>
    </citation>
    <scope>IDENTIFICATION</scope>
    <source>
        <tissue evidence="11">Blood</tissue>
    </source>
</reference>
<keyword evidence="2" id="KW-0479">Metal-binding</keyword>
<evidence type="ECO:0000256" key="6">
    <source>
        <dbReference type="ARBA" id="ARBA00023242"/>
    </source>
</evidence>
<dbReference type="Pfam" id="PF00096">
    <property type="entry name" value="zf-C2H2"/>
    <property type="match status" value="5"/>
</dbReference>
<evidence type="ECO:0000256" key="7">
    <source>
        <dbReference type="PROSITE-ProRule" id="PRU00042"/>
    </source>
</evidence>
<feature type="domain" description="C2H2-type" evidence="9">
    <location>
        <begin position="99"/>
        <end position="126"/>
    </location>
</feature>
<feature type="domain" description="C2H2-type" evidence="9">
    <location>
        <begin position="183"/>
        <end position="210"/>
    </location>
</feature>
<organism evidence="10 11">
    <name type="scientific">Bos indicus</name>
    <name type="common">Zebu</name>
    <dbReference type="NCBI Taxonomy" id="9915"/>
    <lineage>
        <taxon>Eukaryota</taxon>
        <taxon>Metazoa</taxon>
        <taxon>Chordata</taxon>
        <taxon>Craniata</taxon>
        <taxon>Vertebrata</taxon>
        <taxon>Euteleostomi</taxon>
        <taxon>Mammalia</taxon>
        <taxon>Eutheria</taxon>
        <taxon>Laurasiatheria</taxon>
        <taxon>Artiodactyla</taxon>
        <taxon>Ruminantia</taxon>
        <taxon>Pecora</taxon>
        <taxon>Bovidae</taxon>
        <taxon>Bovinae</taxon>
        <taxon>Bos</taxon>
    </lineage>
</organism>
<dbReference type="RefSeq" id="XP_070628537.1">
    <property type="nucleotide sequence ID" value="XM_070772436.1"/>
</dbReference>
<sequence>MVVGQSLQARARGGTPPTCGEWGKTLRSPSEAHQKSQARKMPYTCSKCGKAFGRSAHLAQHQVMHTGAKPHNCMECGKAFAWLTHLSQHRRVHTGEKPYACGECGKAFRRSTHLSQHRRTHTGKRPYTCDACGQAFSQSTHLTQHQRMHTGEKPCECGACGKAFSNCSALVRHLRVHSGEKPYQCRECPKAFAQSSSLLEHQRVHTGEKPYGATTAGKPSAAAQPSCFTCASTSASSSDERASRRGAALARNLNSRRARTAGLGTGASPKRQGAYGQNLGLLGDSTSFRDAEGGSSGQPAKLPEALAALRSPLRAVSGQLNPGGALILEAGTAQVALLSGLRGPQVLGREARLHTPGWLPSLPAPLLCNWGLPAPTYFFTHTVLSACSSPTPRPAWELPFPRDPLRPSASLAFSPP</sequence>